<evidence type="ECO:0000256" key="3">
    <source>
        <dbReference type="ARBA" id="ARBA00022741"/>
    </source>
</evidence>
<dbReference type="GO" id="GO:0046872">
    <property type="term" value="F:metal ion binding"/>
    <property type="evidence" value="ECO:0007669"/>
    <property type="project" value="UniProtKB-KW"/>
</dbReference>
<dbReference type="Gene3D" id="3.30.1330.100">
    <property type="entry name" value="CofE-like"/>
    <property type="match status" value="1"/>
</dbReference>
<evidence type="ECO:0000256" key="4">
    <source>
        <dbReference type="ARBA" id="ARBA00022842"/>
    </source>
</evidence>
<evidence type="ECO:0000256" key="2">
    <source>
        <dbReference type="ARBA" id="ARBA00022723"/>
    </source>
</evidence>
<dbReference type="PANTHER" id="PTHR47917">
    <property type="match status" value="1"/>
</dbReference>
<accession>A0A2W5KLF7</accession>
<keyword evidence="2" id="KW-0479">Metal-binding</keyword>
<keyword evidence="4" id="KW-0460">Magnesium</keyword>
<keyword evidence="6" id="KW-0342">GTP-binding</keyword>
<evidence type="ECO:0000256" key="6">
    <source>
        <dbReference type="ARBA" id="ARBA00023134"/>
    </source>
</evidence>
<keyword evidence="1 9" id="KW-0436">Ligase</keyword>
<dbReference type="NCBIfam" id="TIGR01916">
    <property type="entry name" value="F420_cofE"/>
    <property type="match status" value="1"/>
</dbReference>
<proteinExistence type="predicted"/>
<organism evidence="9 10">
    <name type="scientific">Ancylobacter novellus</name>
    <name type="common">Thiobacillus novellus</name>
    <dbReference type="NCBI Taxonomy" id="921"/>
    <lineage>
        <taxon>Bacteria</taxon>
        <taxon>Pseudomonadati</taxon>
        <taxon>Pseudomonadota</taxon>
        <taxon>Alphaproteobacteria</taxon>
        <taxon>Hyphomicrobiales</taxon>
        <taxon>Xanthobacteraceae</taxon>
        <taxon>Ancylobacter</taxon>
    </lineage>
</organism>
<keyword evidence="5" id="KW-0630">Potassium</keyword>
<keyword evidence="3" id="KW-0547">Nucleotide-binding</keyword>
<feature type="domain" description="Coenzyme F420:L-glutamate ligase-like" evidence="8">
    <location>
        <begin position="13"/>
        <end position="232"/>
    </location>
</feature>
<evidence type="ECO:0000256" key="7">
    <source>
        <dbReference type="ARBA" id="ARBA00023211"/>
    </source>
</evidence>
<gene>
    <name evidence="9" type="primary">cofE</name>
    <name evidence="9" type="ORF">DI565_09460</name>
</gene>
<dbReference type="InterPro" id="IPR008225">
    <property type="entry name" value="F420-0_g-glutamyl_ligase"/>
</dbReference>
<dbReference type="GO" id="GO:0052618">
    <property type="term" value="F:coenzyme F420-0:L-glutamate ligase activity"/>
    <property type="evidence" value="ECO:0007669"/>
    <property type="project" value="TreeGrafter"/>
</dbReference>
<protein>
    <submittedName>
        <fullName evidence="9">Coenzyme F420-0:L-glutamate ligase</fullName>
    </submittedName>
</protein>
<reference evidence="9 10" key="1">
    <citation type="submission" date="2017-08" db="EMBL/GenBank/DDBJ databases">
        <title>Infants hospitalized years apart are colonized by the same room-sourced microbial strains.</title>
        <authorList>
            <person name="Brooks B."/>
            <person name="Olm M.R."/>
            <person name="Firek B.A."/>
            <person name="Baker R."/>
            <person name="Thomas B.C."/>
            <person name="Morowitz M.J."/>
            <person name="Banfield J.F."/>
        </authorList>
    </citation>
    <scope>NUCLEOTIDE SEQUENCE [LARGE SCALE GENOMIC DNA]</scope>
    <source>
        <strain evidence="9">S2_005_003_R2_43</strain>
    </source>
</reference>
<dbReference type="InterPro" id="IPR002847">
    <property type="entry name" value="F420-0_gamma-glut_ligase-dom"/>
</dbReference>
<evidence type="ECO:0000313" key="9">
    <source>
        <dbReference type="EMBL" id="PZQ16258.1"/>
    </source>
</evidence>
<dbReference type="AlphaFoldDB" id="A0A2W5KLF7"/>
<sequence length="255" mass="26705">MASTVTFAGLSDFPLVEPGDDLGALIADALRANGLALADGDVLVVAQKVVSKTEGRYRDLDDVAPSERAVEIAEKVEKDPRIVQIVLDESREVVKVGPRVVVTEHRLGFVMANAGVDQSNIPDGAKGERVLLLPDNPDAAAAELKRRLDAAFGVSIGVVINDSFGRPWRNGVVGVALGAAGVPSLVDKIGALDLFGRPMRVTEIGVADEIAAAASLLMGQAAEGVPAVLIRGLAFDAPALPASSLLRARERDMFR</sequence>
<evidence type="ECO:0000256" key="1">
    <source>
        <dbReference type="ARBA" id="ARBA00022598"/>
    </source>
</evidence>
<dbReference type="Gene3D" id="3.90.1660.10">
    <property type="entry name" value="CofE-like domain"/>
    <property type="match status" value="1"/>
</dbReference>
<dbReference type="Proteomes" id="UP000249577">
    <property type="component" value="Unassembled WGS sequence"/>
</dbReference>
<dbReference type="GO" id="GO:0005525">
    <property type="term" value="F:GTP binding"/>
    <property type="evidence" value="ECO:0007669"/>
    <property type="project" value="UniProtKB-KW"/>
</dbReference>
<evidence type="ECO:0000313" key="10">
    <source>
        <dbReference type="Proteomes" id="UP000249577"/>
    </source>
</evidence>
<name>A0A2W5KLF7_ANCNO</name>
<evidence type="ECO:0000259" key="8">
    <source>
        <dbReference type="Pfam" id="PF01996"/>
    </source>
</evidence>
<dbReference type="EMBL" id="QFPN01000004">
    <property type="protein sequence ID" value="PZQ16258.1"/>
    <property type="molecule type" value="Genomic_DNA"/>
</dbReference>
<dbReference type="Pfam" id="PF01996">
    <property type="entry name" value="F420_ligase"/>
    <property type="match status" value="1"/>
</dbReference>
<comment type="caution">
    <text evidence="9">The sequence shown here is derived from an EMBL/GenBank/DDBJ whole genome shotgun (WGS) entry which is preliminary data.</text>
</comment>
<dbReference type="SUPFAM" id="SSF144010">
    <property type="entry name" value="CofE-like"/>
    <property type="match status" value="1"/>
</dbReference>
<keyword evidence="7" id="KW-0464">Manganese</keyword>
<dbReference type="PANTHER" id="PTHR47917:SF1">
    <property type="entry name" value="COENZYME F420:L-GLUTAMATE LIGASE"/>
    <property type="match status" value="1"/>
</dbReference>
<evidence type="ECO:0000256" key="5">
    <source>
        <dbReference type="ARBA" id="ARBA00022958"/>
    </source>
</evidence>